<sequence length="28" mass="3376">MKAPQKEILYFLLFIVCTLLDIVYKFLL</sequence>
<dbReference type="EMBL" id="GGEC01068471">
    <property type="protein sequence ID" value="MBX48955.1"/>
    <property type="molecule type" value="Transcribed_RNA"/>
</dbReference>
<dbReference type="AlphaFoldDB" id="A0A2P2P2H0"/>
<evidence type="ECO:0000313" key="2">
    <source>
        <dbReference type="EMBL" id="MBX48955.1"/>
    </source>
</evidence>
<feature type="transmembrane region" description="Helical" evidence="1">
    <location>
        <begin position="7"/>
        <end position="27"/>
    </location>
</feature>
<proteinExistence type="predicted"/>
<accession>A0A2P2P2H0</accession>
<evidence type="ECO:0000256" key="1">
    <source>
        <dbReference type="SAM" id="Phobius"/>
    </source>
</evidence>
<name>A0A2P2P2H0_RHIMU</name>
<protein>
    <submittedName>
        <fullName evidence="2">Uncharacterized protein</fullName>
    </submittedName>
</protein>
<organism evidence="2">
    <name type="scientific">Rhizophora mucronata</name>
    <name type="common">Asiatic mangrove</name>
    <dbReference type="NCBI Taxonomy" id="61149"/>
    <lineage>
        <taxon>Eukaryota</taxon>
        <taxon>Viridiplantae</taxon>
        <taxon>Streptophyta</taxon>
        <taxon>Embryophyta</taxon>
        <taxon>Tracheophyta</taxon>
        <taxon>Spermatophyta</taxon>
        <taxon>Magnoliopsida</taxon>
        <taxon>eudicotyledons</taxon>
        <taxon>Gunneridae</taxon>
        <taxon>Pentapetalae</taxon>
        <taxon>rosids</taxon>
        <taxon>fabids</taxon>
        <taxon>Malpighiales</taxon>
        <taxon>Rhizophoraceae</taxon>
        <taxon>Rhizophora</taxon>
    </lineage>
</organism>
<reference evidence="2" key="1">
    <citation type="submission" date="2018-02" db="EMBL/GenBank/DDBJ databases">
        <title>Rhizophora mucronata_Transcriptome.</title>
        <authorList>
            <person name="Meera S.P."/>
            <person name="Sreeshan A."/>
            <person name="Augustine A."/>
        </authorList>
    </citation>
    <scope>NUCLEOTIDE SEQUENCE</scope>
    <source>
        <tissue evidence="2">Leaf</tissue>
    </source>
</reference>
<keyword evidence="1" id="KW-0812">Transmembrane</keyword>
<keyword evidence="1" id="KW-0472">Membrane</keyword>
<keyword evidence="1" id="KW-1133">Transmembrane helix</keyword>